<reference evidence="1 2" key="1">
    <citation type="submission" date="2024-06" db="EMBL/GenBank/DDBJ databases">
        <title>Sorghum-associated microbial communities from plants grown in Nebraska, USA.</title>
        <authorList>
            <person name="Schachtman D."/>
        </authorList>
    </citation>
    <scope>NUCLEOTIDE SEQUENCE [LARGE SCALE GENOMIC DNA]</scope>
    <source>
        <strain evidence="1 2">2814</strain>
    </source>
</reference>
<organism evidence="1 2">
    <name type="scientific">Brevundimonas faecalis</name>
    <dbReference type="NCBI Taxonomy" id="947378"/>
    <lineage>
        <taxon>Bacteria</taxon>
        <taxon>Pseudomonadati</taxon>
        <taxon>Pseudomonadota</taxon>
        <taxon>Alphaproteobacteria</taxon>
        <taxon>Caulobacterales</taxon>
        <taxon>Caulobacteraceae</taxon>
        <taxon>Brevundimonas</taxon>
    </lineage>
</organism>
<evidence type="ECO:0008006" key="3">
    <source>
        <dbReference type="Google" id="ProtNLM"/>
    </source>
</evidence>
<dbReference type="EMBL" id="JBEPTF010000004">
    <property type="protein sequence ID" value="MET4684977.1"/>
    <property type="molecule type" value="Genomic_DNA"/>
</dbReference>
<dbReference type="Pfam" id="PF06718">
    <property type="entry name" value="DUF1203"/>
    <property type="match status" value="1"/>
</dbReference>
<evidence type="ECO:0000313" key="1">
    <source>
        <dbReference type="EMBL" id="MET4684977.1"/>
    </source>
</evidence>
<name>A0ABV2REK5_9CAUL</name>
<dbReference type="PIRSF" id="PIRSF034110">
    <property type="entry name" value="DUF1203"/>
    <property type="match status" value="1"/>
</dbReference>
<accession>A0ABV2REK5</accession>
<comment type="caution">
    <text evidence="1">The sequence shown here is derived from an EMBL/GenBank/DDBJ whole genome shotgun (WGS) entry which is preliminary data.</text>
</comment>
<dbReference type="Proteomes" id="UP001549313">
    <property type="component" value="Unassembled WGS sequence"/>
</dbReference>
<proteinExistence type="predicted"/>
<dbReference type="InterPro" id="IPR009593">
    <property type="entry name" value="DUF1203"/>
</dbReference>
<sequence length="159" mass="17171">MTFRITPLPLSSFQSWLALDDAALAERGARRMFAQTPNSAPCRVSLIDAEPGEGLILLNHAHVTAATSPFRATGPIFVRENAVEAAPAVGVLPALLQIRLLSLRAYDRDWMMTDAEVVEGAAAATWLDERLADPLIQTIHIHAARRGCYLAAASRPASD</sequence>
<dbReference type="RefSeq" id="WP_354089940.1">
    <property type="nucleotide sequence ID" value="NZ_JBEPTF010000004.1"/>
</dbReference>
<keyword evidence="2" id="KW-1185">Reference proteome</keyword>
<protein>
    <recommendedName>
        <fullName evidence="3">DUF1203 domain-containing protein</fullName>
    </recommendedName>
</protein>
<gene>
    <name evidence="1" type="ORF">ABIE19_002926</name>
</gene>
<evidence type="ECO:0000313" key="2">
    <source>
        <dbReference type="Proteomes" id="UP001549313"/>
    </source>
</evidence>